<gene>
    <name evidence="2" type="ORF">BX591_108181</name>
</gene>
<dbReference type="InterPro" id="IPR011051">
    <property type="entry name" value="RmlC_Cupin_sf"/>
</dbReference>
<organism evidence="2 3">
    <name type="scientific">Paraburkholderia bryophila</name>
    <dbReference type="NCBI Taxonomy" id="420952"/>
    <lineage>
        <taxon>Bacteria</taxon>
        <taxon>Pseudomonadati</taxon>
        <taxon>Pseudomonadota</taxon>
        <taxon>Betaproteobacteria</taxon>
        <taxon>Burkholderiales</taxon>
        <taxon>Burkholderiaceae</taxon>
        <taxon>Paraburkholderia</taxon>
    </lineage>
</organism>
<dbReference type="InterPro" id="IPR013096">
    <property type="entry name" value="Cupin_2"/>
</dbReference>
<dbReference type="InterPro" id="IPR053146">
    <property type="entry name" value="QDO-like"/>
</dbReference>
<feature type="domain" description="Cupin type-2" evidence="1">
    <location>
        <begin position="39"/>
        <end position="103"/>
    </location>
</feature>
<dbReference type="SUPFAM" id="SSF51182">
    <property type="entry name" value="RmlC-like cupins"/>
    <property type="match status" value="1"/>
</dbReference>
<evidence type="ECO:0000313" key="3">
    <source>
        <dbReference type="Proteomes" id="UP000248918"/>
    </source>
</evidence>
<reference evidence="2 3" key="1">
    <citation type="submission" date="2018-06" db="EMBL/GenBank/DDBJ databases">
        <title>Genomic Encyclopedia of Type Strains, Phase III (KMG-III): the genomes of soil and plant-associated and newly described type strains.</title>
        <authorList>
            <person name="Whitman W."/>
        </authorList>
    </citation>
    <scope>NUCLEOTIDE SEQUENCE [LARGE SCALE GENOMIC DNA]</scope>
    <source>
        <strain evidence="2 3">LMG 23644</strain>
    </source>
</reference>
<dbReference type="PANTHER" id="PTHR36440">
    <property type="entry name" value="PUTATIVE (AFU_ORTHOLOGUE AFUA_8G07350)-RELATED"/>
    <property type="match status" value="1"/>
</dbReference>
<evidence type="ECO:0000259" key="1">
    <source>
        <dbReference type="Pfam" id="PF07883"/>
    </source>
</evidence>
<name>A0A329CBA0_9BURK</name>
<dbReference type="PANTHER" id="PTHR36440:SF1">
    <property type="entry name" value="PUTATIVE (AFU_ORTHOLOGUE AFUA_8G07350)-RELATED"/>
    <property type="match status" value="1"/>
</dbReference>
<comment type="caution">
    <text evidence="2">The sequence shown here is derived from an EMBL/GenBank/DDBJ whole genome shotgun (WGS) entry which is preliminary data.</text>
</comment>
<dbReference type="EMBL" id="QLTK01000008">
    <property type="protein sequence ID" value="RAS32073.1"/>
    <property type="molecule type" value="Genomic_DNA"/>
</dbReference>
<evidence type="ECO:0000313" key="2">
    <source>
        <dbReference type="EMBL" id="RAS32073.1"/>
    </source>
</evidence>
<proteinExistence type="predicted"/>
<dbReference type="RefSeq" id="WP_111932315.1">
    <property type="nucleotide sequence ID" value="NZ_CADFFP010000009.1"/>
</dbReference>
<dbReference type="AlphaFoldDB" id="A0A329CBA0"/>
<protein>
    <submittedName>
        <fullName evidence="2">Quercetin dioxygenase-like cupin family protein</fullName>
    </submittedName>
</protein>
<dbReference type="Proteomes" id="UP000248918">
    <property type="component" value="Unassembled WGS sequence"/>
</dbReference>
<sequence length="167" mass="18241">MTYFNDAPIEYDFGGSRARLLVSGEQTAHAYCMLEISSPAGRSTPMHEHDYEDEVIIMLDGELEVMVDDERHLVKTGSSLMLPRGSRHQLINKTGSTSRYMVVCSPAGFERFVGACSDALSSGMAPRVPDDAMKARMRKAAAQFGITLYPPAASQQPSQAHAAVQRS</sequence>
<dbReference type="Pfam" id="PF07883">
    <property type="entry name" value="Cupin_2"/>
    <property type="match status" value="1"/>
</dbReference>
<dbReference type="Gene3D" id="2.60.120.10">
    <property type="entry name" value="Jelly Rolls"/>
    <property type="match status" value="1"/>
</dbReference>
<keyword evidence="2" id="KW-0223">Dioxygenase</keyword>
<keyword evidence="2" id="KW-0560">Oxidoreductase</keyword>
<dbReference type="GO" id="GO:0051213">
    <property type="term" value="F:dioxygenase activity"/>
    <property type="evidence" value="ECO:0007669"/>
    <property type="project" value="UniProtKB-KW"/>
</dbReference>
<accession>A0A329CBA0</accession>
<dbReference type="InterPro" id="IPR014710">
    <property type="entry name" value="RmlC-like_jellyroll"/>
</dbReference>
<dbReference type="OrthoDB" id="122936at2"/>